<accession>M1DBK2</accession>
<dbReference type="HOGENOM" id="CLU_1725540_0_0_1"/>
<dbReference type="AlphaFoldDB" id="M1DBK2"/>
<reference evidence="2" key="2">
    <citation type="submission" date="2015-06" db="UniProtKB">
        <authorList>
            <consortium name="EnsemblPlants"/>
        </authorList>
    </citation>
    <scope>IDENTIFICATION</scope>
    <source>
        <strain evidence="2">DM1-3 516 R44</strain>
    </source>
</reference>
<organism evidence="2 3">
    <name type="scientific">Solanum tuberosum</name>
    <name type="common">Potato</name>
    <dbReference type="NCBI Taxonomy" id="4113"/>
    <lineage>
        <taxon>Eukaryota</taxon>
        <taxon>Viridiplantae</taxon>
        <taxon>Streptophyta</taxon>
        <taxon>Embryophyta</taxon>
        <taxon>Tracheophyta</taxon>
        <taxon>Spermatophyta</taxon>
        <taxon>Magnoliopsida</taxon>
        <taxon>eudicotyledons</taxon>
        <taxon>Gunneridae</taxon>
        <taxon>Pentapetalae</taxon>
        <taxon>asterids</taxon>
        <taxon>lamiids</taxon>
        <taxon>Solanales</taxon>
        <taxon>Solanaceae</taxon>
        <taxon>Solanoideae</taxon>
        <taxon>Solaneae</taxon>
        <taxon>Solanum</taxon>
    </lineage>
</organism>
<dbReference type="Gramene" id="PGSC0003DMT400086360">
    <property type="protein sequence ID" value="PGSC0003DMT400086360"/>
    <property type="gene ID" value="PGSC0003DMG400035931"/>
</dbReference>
<feature type="compositionally biased region" description="Low complexity" evidence="1">
    <location>
        <begin position="16"/>
        <end position="25"/>
    </location>
</feature>
<evidence type="ECO:0000313" key="3">
    <source>
        <dbReference type="Proteomes" id="UP000011115"/>
    </source>
</evidence>
<proteinExistence type="predicted"/>
<name>M1DBK2_SOLTU</name>
<feature type="region of interest" description="Disordered" evidence="1">
    <location>
        <begin position="1"/>
        <end position="30"/>
    </location>
</feature>
<dbReference type="Proteomes" id="UP000011115">
    <property type="component" value="Unassembled WGS sequence"/>
</dbReference>
<dbReference type="EnsemblPlants" id="PGSC0003DMT400086360">
    <property type="protein sequence ID" value="PGSC0003DMT400086360"/>
    <property type="gene ID" value="PGSC0003DMG400035931"/>
</dbReference>
<protein>
    <submittedName>
        <fullName evidence="2">Uncharacterized protein</fullName>
    </submittedName>
</protein>
<reference evidence="3" key="1">
    <citation type="journal article" date="2011" name="Nature">
        <title>Genome sequence and analysis of the tuber crop potato.</title>
        <authorList>
            <consortium name="The Potato Genome Sequencing Consortium"/>
        </authorList>
    </citation>
    <scope>NUCLEOTIDE SEQUENCE [LARGE SCALE GENOMIC DNA]</scope>
    <source>
        <strain evidence="3">cv. DM1-3 516 R44</strain>
    </source>
</reference>
<dbReference type="PaxDb" id="4113-PGSC0003DMT400086360"/>
<evidence type="ECO:0000313" key="2">
    <source>
        <dbReference type="EnsemblPlants" id="PGSC0003DMT400086360"/>
    </source>
</evidence>
<keyword evidence="3" id="KW-1185">Reference proteome</keyword>
<evidence type="ECO:0000256" key="1">
    <source>
        <dbReference type="SAM" id="MobiDB-lite"/>
    </source>
</evidence>
<sequence length="152" mass="17427">MNTRRANARSVEEENVNQVVSQGNQDPQVNQASVDPVMENVTHAEFRSTIQLLELKPIERYLKFEGKHGHYVAVSTWLVTEGSYFAFCLSVLSPKGKDQVGRKREQSVYRREVLRSSTMSPNDPEHDDAEGWYKMTMNYTKMRIAELIGDSD</sequence>
<dbReference type="InParanoid" id="M1DBK2"/>